<feature type="domain" description="PilZ" evidence="2">
    <location>
        <begin position="11"/>
        <end position="99"/>
    </location>
</feature>
<protein>
    <submittedName>
        <fullName evidence="3">PilZ domain protein</fullName>
    </submittedName>
</protein>
<evidence type="ECO:0000259" key="2">
    <source>
        <dbReference type="Pfam" id="PF07238"/>
    </source>
</evidence>
<dbReference type="GO" id="GO:0035438">
    <property type="term" value="F:cyclic-di-GMP binding"/>
    <property type="evidence" value="ECO:0007669"/>
    <property type="project" value="InterPro"/>
</dbReference>
<proteinExistence type="predicted"/>
<dbReference type="OrthoDB" id="7428323at2"/>
<gene>
    <name evidence="3" type="ORF">A6F68_01543</name>
</gene>
<dbReference type="AlphaFoldDB" id="A0A1B2AD45"/>
<organism evidence="3 4">
    <name type="scientific">Tsuneonella dongtanensis</name>
    <dbReference type="NCBI Taxonomy" id="692370"/>
    <lineage>
        <taxon>Bacteria</taxon>
        <taxon>Pseudomonadati</taxon>
        <taxon>Pseudomonadota</taxon>
        <taxon>Alphaproteobacteria</taxon>
        <taxon>Sphingomonadales</taxon>
        <taxon>Erythrobacteraceae</taxon>
        <taxon>Tsuneonella</taxon>
    </lineage>
</organism>
<dbReference type="KEGG" id="ado:A6F68_01543"/>
<accession>A0A1B2AD45</accession>
<dbReference type="Pfam" id="PF07238">
    <property type="entry name" value="PilZ"/>
    <property type="match status" value="1"/>
</dbReference>
<dbReference type="InterPro" id="IPR009875">
    <property type="entry name" value="PilZ_domain"/>
</dbReference>
<evidence type="ECO:0000313" key="4">
    <source>
        <dbReference type="Proteomes" id="UP000092932"/>
    </source>
</evidence>
<dbReference type="STRING" id="692370.A6F68_01543"/>
<dbReference type="SUPFAM" id="SSF141371">
    <property type="entry name" value="PilZ domain-like"/>
    <property type="match status" value="2"/>
</dbReference>
<dbReference type="PATRIC" id="fig|692370.5.peg.1557"/>
<feature type="compositionally biased region" description="Basic and acidic residues" evidence="1">
    <location>
        <begin position="123"/>
        <end position="137"/>
    </location>
</feature>
<dbReference type="RefSeq" id="WP_157096686.1">
    <property type="nucleotide sequence ID" value="NZ_CP016591.1"/>
</dbReference>
<sequence>MMSSSEQTEGERRCEGRFSLEVTAAVRKRGASQVPATLHELSTAGCRIGGMHLIPDPDADVFVRIPGLESLTARVCWTEEGRSGLIFERRLHPAVFQRLISLHGHGAPPAPMLSWTAPSRPQDPPKERPSGSRRDQIRSGYVVPDPGLLLDKQPIEGGKSIFTLVRRNTARMSDHRHEPRYPAPDDAEMAIGPADRPAEIANISGSGVMASGSIGQEIGETLEVRFAGCQPIWGTIIWKRGEQFGLSLPKDSIMLAETG</sequence>
<dbReference type="EMBL" id="CP016591">
    <property type="protein sequence ID" value="ANY20057.1"/>
    <property type="molecule type" value="Genomic_DNA"/>
</dbReference>
<name>A0A1B2AD45_9SPHN</name>
<evidence type="ECO:0000313" key="3">
    <source>
        <dbReference type="EMBL" id="ANY20057.1"/>
    </source>
</evidence>
<evidence type="ECO:0000256" key="1">
    <source>
        <dbReference type="SAM" id="MobiDB-lite"/>
    </source>
</evidence>
<reference evidence="3 4" key="1">
    <citation type="submission" date="2016-07" db="EMBL/GenBank/DDBJ databases">
        <title>Complete genome sequence of Altererythrobacter dongtanensis KCTC 22672, a type strain with esterase isolated from tidal flat.</title>
        <authorList>
            <person name="Cheng H."/>
            <person name="Wu Y.-H."/>
            <person name="Zhou P."/>
            <person name="Huo Y.-Y."/>
            <person name="Wang C.-S."/>
            <person name="Xu X.-W."/>
        </authorList>
    </citation>
    <scope>NUCLEOTIDE SEQUENCE [LARGE SCALE GENOMIC DNA]</scope>
    <source>
        <strain evidence="3 4">KCTC 22672</strain>
    </source>
</reference>
<keyword evidence="4" id="KW-1185">Reference proteome</keyword>
<feature type="region of interest" description="Disordered" evidence="1">
    <location>
        <begin position="110"/>
        <end position="141"/>
    </location>
</feature>
<dbReference type="Proteomes" id="UP000092932">
    <property type="component" value="Chromosome"/>
</dbReference>